<dbReference type="InterPro" id="IPR050479">
    <property type="entry name" value="CYP11_CYP27_families"/>
</dbReference>
<proteinExistence type="inferred from homology"/>
<feature type="region of interest" description="Disordered" evidence="29">
    <location>
        <begin position="27"/>
        <end position="48"/>
    </location>
</feature>
<keyword evidence="31" id="KW-1185">Reference proteome</keyword>
<dbReference type="PANTHER" id="PTHR24279:SF3">
    <property type="entry name" value="CHOLESTEROL SIDE-CHAIN CLEAVAGE ENZYME, MITOCHONDRIAL"/>
    <property type="match status" value="1"/>
</dbReference>
<comment type="pathway">
    <text evidence="3 28">Lipid metabolism; C21-steroid hormone metabolism.</text>
</comment>
<dbReference type="PROSITE" id="PS00086">
    <property type="entry name" value="CYTOCHROME_P450"/>
    <property type="match status" value="1"/>
</dbReference>
<dbReference type="GO" id="GO:0006700">
    <property type="term" value="P:C21-steroid hormone biosynthetic process"/>
    <property type="evidence" value="ECO:0007669"/>
    <property type="project" value="TreeGrafter"/>
</dbReference>
<accession>A0AAD4TXU9</accession>
<dbReference type="Pfam" id="PF00067">
    <property type="entry name" value="p450"/>
    <property type="match status" value="2"/>
</dbReference>
<dbReference type="GO" id="GO:0071375">
    <property type="term" value="P:cellular response to peptide hormone stimulus"/>
    <property type="evidence" value="ECO:0007669"/>
    <property type="project" value="TreeGrafter"/>
</dbReference>
<comment type="subunit">
    <text evidence="5">Interacts with FDX1/adrenodoxin.</text>
</comment>
<evidence type="ECO:0000256" key="5">
    <source>
        <dbReference type="ARBA" id="ARBA00011573"/>
    </source>
</evidence>
<keyword evidence="20 28" id="KW-0753">Steroid metabolism</keyword>
<reference evidence="30" key="1">
    <citation type="submission" date="2022-03" db="EMBL/GenBank/DDBJ databases">
        <title>Genomic analyses of argali, domestic sheep and their hybrids provide insights into chromosomal evolution, heterosis and genetic basis of agronomic traits.</title>
        <authorList>
            <person name="Li M."/>
        </authorList>
    </citation>
    <scope>NUCLEOTIDE SEQUENCE</scope>
    <source>
        <strain evidence="30">CAU-MHL-2022a</strain>
        <tissue evidence="30">Skin</tissue>
    </source>
</reference>
<dbReference type="GO" id="GO:0005506">
    <property type="term" value="F:iron ion binding"/>
    <property type="evidence" value="ECO:0007669"/>
    <property type="project" value="InterPro"/>
</dbReference>
<protein>
    <recommendedName>
        <fullName evidence="7 28">Cholesterol side-chain cleavage enzyme, mitochondrial</fullName>
        <ecNumber evidence="6 28">1.14.15.6</ecNumber>
    </recommendedName>
    <alternativeName>
        <fullName evidence="28">Cholesterol desmolase</fullName>
    </alternativeName>
</protein>
<organism evidence="30 31">
    <name type="scientific">Ovis ammon polii</name>
    <dbReference type="NCBI Taxonomy" id="230172"/>
    <lineage>
        <taxon>Eukaryota</taxon>
        <taxon>Metazoa</taxon>
        <taxon>Chordata</taxon>
        <taxon>Craniata</taxon>
        <taxon>Vertebrata</taxon>
        <taxon>Euteleostomi</taxon>
        <taxon>Mammalia</taxon>
        <taxon>Eutheria</taxon>
        <taxon>Laurasiatheria</taxon>
        <taxon>Artiodactyla</taxon>
        <taxon>Ruminantia</taxon>
        <taxon>Pecora</taxon>
        <taxon>Bovidae</taxon>
        <taxon>Caprinae</taxon>
        <taxon>Ovis</taxon>
    </lineage>
</organism>
<dbReference type="EC" id="1.14.15.6" evidence="6 28"/>
<feature type="binding site" description="axial binding residue" evidence="26">
    <location>
        <position position="396"/>
    </location>
    <ligand>
        <name>heme</name>
        <dbReference type="ChEBI" id="CHEBI:30413"/>
    </ligand>
    <ligandPart>
        <name>Fe</name>
        <dbReference type="ChEBI" id="CHEBI:18248"/>
    </ligandPart>
</feature>
<keyword evidence="15 27" id="KW-0503">Monooxygenase</keyword>
<evidence type="ECO:0000256" key="29">
    <source>
        <dbReference type="SAM" id="MobiDB-lite"/>
    </source>
</evidence>
<dbReference type="InterPro" id="IPR002401">
    <property type="entry name" value="Cyt_P450_E_grp-I"/>
</dbReference>
<evidence type="ECO:0000313" key="30">
    <source>
        <dbReference type="EMBL" id="KAI4535356.1"/>
    </source>
</evidence>
<evidence type="ECO:0000256" key="26">
    <source>
        <dbReference type="PIRSR" id="PIRSR602401-1"/>
    </source>
</evidence>
<dbReference type="SUPFAM" id="SSF48264">
    <property type="entry name" value="Cytochrome P450"/>
    <property type="match status" value="1"/>
</dbReference>
<gene>
    <name evidence="30" type="ORF">MG293_014582</name>
</gene>
<dbReference type="GO" id="GO:0008203">
    <property type="term" value="P:cholesterol metabolic process"/>
    <property type="evidence" value="ECO:0007669"/>
    <property type="project" value="UniProtKB-KW"/>
</dbReference>
<dbReference type="EMBL" id="JAKZEL010000018">
    <property type="protein sequence ID" value="KAI4535356.1"/>
    <property type="molecule type" value="Genomic_DNA"/>
</dbReference>
<comment type="function">
    <text evidence="22 28">A cytochrome P450 monooxygenase that catalyzes the side-chain hydroxylation and cleavage of cholesterol to pregnenolone, the precursor of most steroid hormones. Catalyzes three sequential oxidation reactions of cholesterol, namely the hydroxylation at C22 followed with the hydroxylation at C20 to yield 20R,22R-hydroxycholesterol that is further cleaved between C20 and C22 to yield the C21-steroid pregnenolone and 4-methylpentanal. Mechanistically, uses molecular oxygen inserting one oxygen atom into a substrate and reducing the second into a water molecule. Two electrons are provided by NADPH via a two-protein mitochondrial transfer system comprising flavoprotein FDXR (adrenodoxin/ferredoxin reductase) and nonheme iron-sulfur protein FDX1 or FDX2 (adrenodoxin/ferredoxin).</text>
</comment>
<sequence>MLARGLPFRSALVKACPPLLNTGREGWGHHRVGTGEGAGISTRTPRPYSEIPSPGDNGWINLYHFWRKKGSQRIHFHHIENFQKYGPIYREKLGNLESVYIIHPEDVAHLFKFEGSYPQRYDIPPWLAYHQYYQKPIGVLFKKSGAWKKDRVVLNTEVMAPEAIKNFIPLLNPVSQDFVSLLHKRIKQQGSGKFVGDIKEDLFRFAFESITNVMFGERLGMLEDTVDTEAQKFIDAVYRMFHTSVPLLNLPPELYRLFRTKTWRDHVAAWDTIFNKAEKYTEIFYQDLRQKTEFRNYPGILYHLLKSEKMLLEDVKANITEMLAGGVDTRYPESDLVLQDYLIPAKTLVQVAIYAMGRDPAFFSNPDKFDPTRWLGKDKDLIHFRNLGFGWGVRQCVGRRIAELEMTLFLIHILENFRVEMQQIGDVNTIFNLILTPDKPIFLVFRPFNQGPSQA</sequence>
<keyword evidence="9 26" id="KW-0349">Heme</keyword>
<evidence type="ECO:0000256" key="17">
    <source>
        <dbReference type="ARBA" id="ARBA00023128"/>
    </source>
</evidence>
<dbReference type="GO" id="GO:0008386">
    <property type="term" value="F:cholesterol monooxygenase (side-chain-cleaving) activity"/>
    <property type="evidence" value="ECO:0007669"/>
    <property type="project" value="UniProtKB-EC"/>
</dbReference>
<evidence type="ECO:0000256" key="2">
    <source>
        <dbReference type="ARBA" id="ARBA00004731"/>
    </source>
</evidence>
<evidence type="ECO:0000256" key="8">
    <source>
        <dbReference type="ARBA" id="ARBA00022548"/>
    </source>
</evidence>
<evidence type="ECO:0000256" key="11">
    <source>
        <dbReference type="ARBA" id="ARBA00022792"/>
    </source>
</evidence>
<keyword evidence="17 28" id="KW-0496">Mitochondrion</keyword>
<dbReference type="GO" id="GO:0020037">
    <property type="term" value="F:heme binding"/>
    <property type="evidence" value="ECO:0007669"/>
    <property type="project" value="InterPro"/>
</dbReference>
<keyword evidence="8 28" id="KW-0153">Cholesterol metabolism</keyword>
<dbReference type="GO" id="GO:0034650">
    <property type="term" value="P:cortisol metabolic process"/>
    <property type="evidence" value="ECO:0007669"/>
    <property type="project" value="TreeGrafter"/>
</dbReference>
<evidence type="ECO:0000256" key="1">
    <source>
        <dbReference type="ARBA" id="ARBA00001971"/>
    </source>
</evidence>
<evidence type="ECO:0000256" key="6">
    <source>
        <dbReference type="ARBA" id="ARBA00012764"/>
    </source>
</evidence>
<evidence type="ECO:0000256" key="28">
    <source>
        <dbReference type="RuleBase" id="RU364077"/>
    </source>
</evidence>
<evidence type="ECO:0000256" key="20">
    <source>
        <dbReference type="ARBA" id="ARBA00023221"/>
    </source>
</evidence>
<keyword evidence="18 28" id="KW-0472">Membrane</keyword>
<comment type="cofactor">
    <cofactor evidence="1 26 28">
        <name>heme</name>
        <dbReference type="ChEBI" id="CHEBI:30413"/>
    </cofactor>
</comment>
<dbReference type="InterPro" id="IPR017972">
    <property type="entry name" value="Cyt_P450_CS"/>
</dbReference>
<keyword evidence="12 28" id="KW-0809">Transit peptide</keyword>
<comment type="catalytic activity">
    <reaction evidence="23">
        <text>6 reduced [adrenodoxin] + cholesterol + 3 O2 + 6 H(+) = 4-methylpentanal + pregnenolone + 6 oxidized [adrenodoxin] + 4 H2O</text>
        <dbReference type="Rhea" id="RHEA:35739"/>
        <dbReference type="Rhea" id="RHEA-COMP:9998"/>
        <dbReference type="Rhea" id="RHEA-COMP:9999"/>
        <dbReference type="ChEBI" id="CHEBI:15377"/>
        <dbReference type="ChEBI" id="CHEBI:15378"/>
        <dbReference type="ChEBI" id="CHEBI:15379"/>
        <dbReference type="ChEBI" id="CHEBI:16113"/>
        <dbReference type="ChEBI" id="CHEBI:16581"/>
        <dbReference type="ChEBI" id="CHEBI:17998"/>
        <dbReference type="ChEBI" id="CHEBI:33737"/>
        <dbReference type="ChEBI" id="CHEBI:33738"/>
        <dbReference type="EC" id="1.14.15.6"/>
    </reaction>
    <physiologicalReaction direction="left-to-right" evidence="23">
        <dbReference type="Rhea" id="RHEA:35740"/>
    </physiologicalReaction>
</comment>
<comment type="catalytic activity">
    <reaction evidence="25">
        <text>2 reduced [adrenodoxin] + cholesterol + O2 + 2 H(+) = (22R)-hydroxycholesterol + 2 oxidized [adrenodoxin] + H2O</text>
        <dbReference type="Rhea" id="RHEA:34335"/>
        <dbReference type="Rhea" id="RHEA-COMP:9998"/>
        <dbReference type="Rhea" id="RHEA-COMP:9999"/>
        <dbReference type="ChEBI" id="CHEBI:15377"/>
        <dbReference type="ChEBI" id="CHEBI:15378"/>
        <dbReference type="ChEBI" id="CHEBI:15379"/>
        <dbReference type="ChEBI" id="CHEBI:16113"/>
        <dbReference type="ChEBI" id="CHEBI:33737"/>
        <dbReference type="ChEBI" id="CHEBI:33738"/>
        <dbReference type="ChEBI" id="CHEBI:67237"/>
    </reaction>
    <physiologicalReaction direction="left-to-right" evidence="25">
        <dbReference type="Rhea" id="RHEA:34336"/>
    </physiologicalReaction>
</comment>
<keyword evidence="16 28" id="KW-0443">Lipid metabolism</keyword>
<comment type="similarity">
    <text evidence="4 27">Belongs to the cytochrome P450 family.</text>
</comment>
<keyword evidence="11" id="KW-0999">Mitochondrion inner membrane</keyword>
<evidence type="ECO:0000256" key="25">
    <source>
        <dbReference type="ARBA" id="ARBA00049437"/>
    </source>
</evidence>
<comment type="subcellular location">
    <subcellularLocation>
        <location evidence="28">Mitochondrion inner membrane</location>
        <topology evidence="28">Peripheral membrane protein</topology>
    </subcellularLocation>
    <text evidence="28">Localizes to the matrix side of the mitochondrion inner membrane.</text>
</comment>
<dbReference type="PRINTS" id="PR00463">
    <property type="entry name" value="EP450I"/>
</dbReference>
<evidence type="ECO:0000256" key="3">
    <source>
        <dbReference type="ARBA" id="ARBA00005108"/>
    </source>
</evidence>
<dbReference type="InterPro" id="IPR036396">
    <property type="entry name" value="Cyt_P450_sf"/>
</dbReference>
<comment type="pathway">
    <text evidence="2">Steroid metabolism; cholesterol metabolism.</text>
</comment>
<evidence type="ECO:0000313" key="31">
    <source>
        <dbReference type="Proteomes" id="UP001214576"/>
    </source>
</evidence>
<comment type="caution">
    <text evidence="30">The sequence shown here is derived from an EMBL/GenBank/DDBJ whole genome shotgun (WGS) entry which is preliminary data.</text>
</comment>
<evidence type="ECO:0000256" key="4">
    <source>
        <dbReference type="ARBA" id="ARBA00010617"/>
    </source>
</evidence>
<evidence type="ECO:0000256" key="9">
    <source>
        <dbReference type="ARBA" id="ARBA00022617"/>
    </source>
</evidence>
<evidence type="ECO:0000256" key="27">
    <source>
        <dbReference type="RuleBase" id="RU000461"/>
    </source>
</evidence>
<dbReference type="GO" id="GO:0005743">
    <property type="term" value="C:mitochondrial inner membrane"/>
    <property type="evidence" value="ECO:0007669"/>
    <property type="project" value="UniProtKB-SubCell"/>
</dbReference>
<evidence type="ECO:0000256" key="21">
    <source>
        <dbReference type="ARBA" id="ARBA00023250"/>
    </source>
</evidence>
<dbReference type="AlphaFoldDB" id="A0AAD4TXU9"/>
<dbReference type="PANTHER" id="PTHR24279">
    <property type="entry name" value="CYTOCHROME P450"/>
    <property type="match status" value="1"/>
</dbReference>
<keyword evidence="10 26" id="KW-0479">Metal-binding</keyword>
<comment type="catalytic activity">
    <reaction evidence="24">
        <text>(20R,22R)-20,22-dihydroxycholesterol + 2 reduced [adrenodoxin] + O2 + 2 H(+) = 4-methylpentanal + pregnenolone + 2 oxidized [adrenodoxin] + 2 H2O</text>
        <dbReference type="Rhea" id="RHEA:34343"/>
        <dbReference type="Rhea" id="RHEA-COMP:9998"/>
        <dbReference type="Rhea" id="RHEA-COMP:9999"/>
        <dbReference type="ChEBI" id="CHEBI:1294"/>
        <dbReference type="ChEBI" id="CHEBI:15377"/>
        <dbReference type="ChEBI" id="CHEBI:15378"/>
        <dbReference type="ChEBI" id="CHEBI:15379"/>
        <dbReference type="ChEBI" id="CHEBI:16581"/>
        <dbReference type="ChEBI" id="CHEBI:17998"/>
        <dbReference type="ChEBI" id="CHEBI:33737"/>
        <dbReference type="ChEBI" id="CHEBI:33738"/>
    </reaction>
    <physiologicalReaction direction="left-to-right" evidence="24">
        <dbReference type="Rhea" id="RHEA:34344"/>
    </physiologicalReaction>
</comment>
<evidence type="ECO:0000256" key="19">
    <source>
        <dbReference type="ARBA" id="ARBA00023166"/>
    </source>
</evidence>
<dbReference type="GO" id="GO:0006704">
    <property type="term" value="P:glucocorticoid biosynthetic process"/>
    <property type="evidence" value="ECO:0007669"/>
    <property type="project" value="TreeGrafter"/>
</dbReference>
<evidence type="ECO:0000256" key="10">
    <source>
        <dbReference type="ARBA" id="ARBA00022723"/>
    </source>
</evidence>
<dbReference type="InterPro" id="IPR001128">
    <property type="entry name" value="Cyt_P450"/>
</dbReference>
<keyword evidence="19 28" id="KW-1207">Sterol metabolism</keyword>
<evidence type="ECO:0000256" key="15">
    <source>
        <dbReference type="ARBA" id="ARBA00023033"/>
    </source>
</evidence>
<evidence type="ECO:0000256" key="14">
    <source>
        <dbReference type="ARBA" id="ARBA00023004"/>
    </source>
</evidence>
<evidence type="ECO:0000256" key="7">
    <source>
        <dbReference type="ARBA" id="ARBA00019844"/>
    </source>
</evidence>
<name>A0AAD4TXU9_OVIAM</name>
<keyword evidence="21 28" id="KW-0755">Steroidogenesis</keyword>
<keyword evidence="13 27" id="KW-0560">Oxidoreductase</keyword>
<dbReference type="Gene3D" id="1.10.630.10">
    <property type="entry name" value="Cytochrome P450"/>
    <property type="match status" value="2"/>
</dbReference>
<evidence type="ECO:0000256" key="18">
    <source>
        <dbReference type="ARBA" id="ARBA00023136"/>
    </source>
</evidence>
<evidence type="ECO:0000256" key="16">
    <source>
        <dbReference type="ARBA" id="ARBA00023098"/>
    </source>
</evidence>
<evidence type="ECO:0000256" key="24">
    <source>
        <dbReference type="ARBA" id="ARBA00047766"/>
    </source>
</evidence>
<evidence type="ECO:0000256" key="13">
    <source>
        <dbReference type="ARBA" id="ARBA00023002"/>
    </source>
</evidence>
<dbReference type="Proteomes" id="UP001214576">
    <property type="component" value="Unassembled WGS sequence"/>
</dbReference>
<keyword evidence="14 26" id="KW-0408">Iron</keyword>
<evidence type="ECO:0000256" key="12">
    <source>
        <dbReference type="ARBA" id="ARBA00022946"/>
    </source>
</evidence>
<evidence type="ECO:0000256" key="23">
    <source>
        <dbReference type="ARBA" id="ARBA00047510"/>
    </source>
</evidence>
<evidence type="ECO:0000256" key="22">
    <source>
        <dbReference type="ARBA" id="ARBA00045526"/>
    </source>
</evidence>